<evidence type="ECO:0000256" key="2">
    <source>
        <dbReference type="ARBA" id="ARBA00023125"/>
    </source>
</evidence>
<dbReference type="PANTHER" id="PTHR44688:SF16">
    <property type="entry name" value="DNA-BINDING TRANSCRIPTIONAL ACTIVATOR DEVR_DOSR"/>
    <property type="match status" value="1"/>
</dbReference>
<comment type="caution">
    <text evidence="6">The sequence shown here is derived from an EMBL/GenBank/DDBJ whole genome shotgun (WGS) entry which is preliminary data.</text>
</comment>
<dbReference type="PROSITE" id="PS50005">
    <property type="entry name" value="TPR"/>
    <property type="match status" value="1"/>
</dbReference>
<dbReference type="PRINTS" id="PR00038">
    <property type="entry name" value="HTHLUXR"/>
</dbReference>
<keyword evidence="1" id="KW-0805">Transcription regulation</keyword>
<dbReference type="InterPro" id="IPR016032">
    <property type="entry name" value="Sig_transdc_resp-reg_C-effctor"/>
</dbReference>
<evidence type="ECO:0000256" key="3">
    <source>
        <dbReference type="ARBA" id="ARBA00023163"/>
    </source>
</evidence>
<keyword evidence="7" id="KW-1185">Reference proteome</keyword>
<dbReference type="AlphaFoldDB" id="A0A8J3I8T3"/>
<dbReference type="Pfam" id="PF25873">
    <property type="entry name" value="WHD_MalT"/>
    <property type="match status" value="1"/>
</dbReference>
<dbReference type="GO" id="GO:0003677">
    <property type="term" value="F:DNA binding"/>
    <property type="evidence" value="ECO:0007669"/>
    <property type="project" value="UniProtKB-KW"/>
</dbReference>
<dbReference type="InterPro" id="IPR019734">
    <property type="entry name" value="TPR_rpt"/>
</dbReference>
<dbReference type="EMBL" id="BNJK01000001">
    <property type="protein sequence ID" value="GHO90011.1"/>
    <property type="molecule type" value="Genomic_DNA"/>
</dbReference>
<dbReference type="InterPro" id="IPR000792">
    <property type="entry name" value="Tscrpt_reg_LuxR_C"/>
</dbReference>
<dbReference type="SUPFAM" id="SSF52540">
    <property type="entry name" value="P-loop containing nucleoside triphosphate hydrolases"/>
    <property type="match status" value="1"/>
</dbReference>
<dbReference type="SUPFAM" id="SSF46894">
    <property type="entry name" value="C-terminal effector domain of the bipartite response regulators"/>
    <property type="match status" value="1"/>
</dbReference>
<keyword evidence="2" id="KW-0238">DNA-binding</keyword>
<protein>
    <submittedName>
        <fullName evidence="6">Helix-turn-helix transcriptional regulator</fullName>
    </submittedName>
</protein>
<dbReference type="Pfam" id="PF00196">
    <property type="entry name" value="GerE"/>
    <property type="match status" value="1"/>
</dbReference>
<keyword evidence="4" id="KW-0802">TPR repeat</keyword>
<evidence type="ECO:0000256" key="4">
    <source>
        <dbReference type="PROSITE-ProRule" id="PRU00339"/>
    </source>
</evidence>
<dbReference type="Gene3D" id="1.10.10.10">
    <property type="entry name" value="Winged helix-like DNA-binding domain superfamily/Winged helix DNA-binding domain"/>
    <property type="match status" value="1"/>
</dbReference>
<evidence type="ECO:0000259" key="5">
    <source>
        <dbReference type="PROSITE" id="PS50043"/>
    </source>
</evidence>
<name>A0A8J3I8T3_9CHLR</name>
<reference evidence="6" key="1">
    <citation type="submission" date="2020-10" db="EMBL/GenBank/DDBJ databases">
        <title>Taxonomic study of unclassified bacteria belonging to the class Ktedonobacteria.</title>
        <authorList>
            <person name="Yabe S."/>
            <person name="Wang C.M."/>
            <person name="Zheng Y."/>
            <person name="Sakai Y."/>
            <person name="Cavaletti L."/>
            <person name="Monciardini P."/>
            <person name="Donadio S."/>
        </authorList>
    </citation>
    <scope>NUCLEOTIDE SEQUENCE</scope>
    <source>
        <strain evidence="6">ID150040</strain>
    </source>
</reference>
<feature type="domain" description="HTH luxR-type" evidence="5">
    <location>
        <begin position="836"/>
        <end position="901"/>
    </location>
</feature>
<dbReference type="Gene3D" id="1.25.40.10">
    <property type="entry name" value="Tetratricopeptide repeat domain"/>
    <property type="match status" value="1"/>
</dbReference>
<dbReference type="InterPro" id="IPR036388">
    <property type="entry name" value="WH-like_DNA-bd_sf"/>
</dbReference>
<feature type="repeat" description="TPR" evidence="4">
    <location>
        <begin position="593"/>
        <end position="626"/>
    </location>
</feature>
<dbReference type="SMART" id="SM00421">
    <property type="entry name" value="HTH_LUXR"/>
    <property type="match status" value="1"/>
</dbReference>
<evidence type="ECO:0000256" key="1">
    <source>
        <dbReference type="ARBA" id="ARBA00023015"/>
    </source>
</evidence>
<evidence type="ECO:0000313" key="6">
    <source>
        <dbReference type="EMBL" id="GHO90011.1"/>
    </source>
</evidence>
<dbReference type="PANTHER" id="PTHR44688">
    <property type="entry name" value="DNA-BINDING TRANSCRIPTIONAL ACTIVATOR DEVR_DOSR"/>
    <property type="match status" value="1"/>
</dbReference>
<dbReference type="GO" id="GO:0006355">
    <property type="term" value="P:regulation of DNA-templated transcription"/>
    <property type="evidence" value="ECO:0007669"/>
    <property type="project" value="InterPro"/>
</dbReference>
<evidence type="ECO:0000313" key="7">
    <source>
        <dbReference type="Proteomes" id="UP000597444"/>
    </source>
</evidence>
<dbReference type="Proteomes" id="UP000597444">
    <property type="component" value="Unassembled WGS sequence"/>
</dbReference>
<dbReference type="Pfam" id="PF17874">
    <property type="entry name" value="TPR_MalT"/>
    <property type="match status" value="1"/>
</dbReference>
<dbReference type="InterPro" id="IPR059106">
    <property type="entry name" value="WHD_MalT"/>
</dbReference>
<dbReference type="InterPro" id="IPR027417">
    <property type="entry name" value="P-loop_NTPase"/>
</dbReference>
<organism evidence="6 7">
    <name type="scientific">Reticulibacter mediterranei</name>
    <dbReference type="NCBI Taxonomy" id="2778369"/>
    <lineage>
        <taxon>Bacteria</taxon>
        <taxon>Bacillati</taxon>
        <taxon>Chloroflexota</taxon>
        <taxon>Ktedonobacteria</taxon>
        <taxon>Ktedonobacterales</taxon>
        <taxon>Reticulibacteraceae</taxon>
        <taxon>Reticulibacter</taxon>
    </lineage>
</organism>
<dbReference type="CDD" id="cd06170">
    <property type="entry name" value="LuxR_C_like"/>
    <property type="match status" value="1"/>
</dbReference>
<sequence>MSESHLLMTKFTVPFLRPQLLPRTRLIERLNQSCGLPLILLSATAGFGKTTLLSTWASQSMRPISWLSLDELDNDPERFWTSVVTALHADFPVAPADTAKASQHTQPPFLSVLTSLINDLVASASETILILDDYHVIQEPAIHSSFAFFLDHTPASLHVILSSRVDPPLPLARWRAQGRMAEIRDADLCLSEAETASFLSQVMGLSLREEEVWRLFERTEGWIAGVQLAGLALQRTTDPVAWFRSFSGSHRFVLDYVQEEILARQPAPLQRFLLQTAILSEMNASMCQALTEETGGEQACQALLETLERANLFVVPLDEERRWYRYHALFREALLTYLRATTPEQLPLLHRRAAAWYATQERWAQAIPHALSAGDEGYAADLIECFVDPASFRNDYHMLRRWLAGLSSETLRSRPHLSFRYVDSVVFTTPRSPQTLDLVEEPLCWAEEGYRQISDEAGLGAVLTARAVLTSMQGRVAEVLALVHQALSLLSEQQALWRGHCLHLLGLEMIISGQPDRAQPLLLQARTLSEQSGSLPGTIAAIIWLGFVSLSRSELRQAENFFQQALAHSREHEDLALLQLTLETGRRDSYYERRAYYGLARLFYEWNDLEKAQQYLHEALIGMPSPWIHVLPSGLLFQVRMLVARGETEQARSLLHANVSQESRPEILREIHMAQAWLSLKAADLPQTEAWASSDLHTTEPFAHVRREEEGLLLARLRIAEGQPQAALGLLSEWKQEASKAHRGYSELQILLLEALAQEQAGEQVQARATLLEAITRARPEGYQRLFLDEGISIEALLKSLLPDLRDKTLATYVRALLRAFIEAEVSAVTPPIDTTPPLLDSLTSQEQRVLQQLAQGASNQEIANALVIQLSTARKHISSILNKLGAANRTQAIALAREYGLL</sequence>
<dbReference type="SUPFAM" id="SSF48452">
    <property type="entry name" value="TPR-like"/>
    <property type="match status" value="1"/>
</dbReference>
<accession>A0A8J3I8T3</accession>
<gene>
    <name evidence="6" type="primary">malT_2</name>
    <name evidence="6" type="ORF">KSF_000590</name>
</gene>
<keyword evidence="3" id="KW-0804">Transcription</keyword>
<dbReference type="PROSITE" id="PS50043">
    <property type="entry name" value="HTH_LUXR_2"/>
    <property type="match status" value="1"/>
</dbReference>
<dbReference type="InterPro" id="IPR011990">
    <property type="entry name" value="TPR-like_helical_dom_sf"/>
</dbReference>
<dbReference type="InterPro" id="IPR041617">
    <property type="entry name" value="TPR_MalT"/>
</dbReference>
<proteinExistence type="predicted"/>